<dbReference type="PANTHER" id="PTHR24269:SF16">
    <property type="entry name" value="PROTEIN SLG1"/>
    <property type="match status" value="1"/>
</dbReference>
<dbReference type="EMBL" id="CAIIXF020000002">
    <property type="protein sequence ID" value="CAH1776386.1"/>
    <property type="molecule type" value="Genomic_DNA"/>
</dbReference>
<feature type="non-terminal residue" evidence="7">
    <location>
        <position position="1"/>
    </location>
</feature>
<keyword evidence="6" id="KW-0325">Glycoprotein</keyword>
<dbReference type="AlphaFoldDB" id="A0A8J1TG27"/>
<evidence type="ECO:0000256" key="5">
    <source>
        <dbReference type="ARBA" id="ARBA00023136"/>
    </source>
</evidence>
<keyword evidence="5" id="KW-0472">Membrane</keyword>
<keyword evidence="2" id="KW-0812">Transmembrane</keyword>
<dbReference type="GO" id="GO:0005886">
    <property type="term" value="C:plasma membrane"/>
    <property type="evidence" value="ECO:0007669"/>
    <property type="project" value="TreeGrafter"/>
</dbReference>
<dbReference type="PROSITE" id="PS51212">
    <property type="entry name" value="WSC"/>
    <property type="match status" value="1"/>
</dbReference>
<comment type="subcellular location">
    <subcellularLocation>
        <location evidence="1">Membrane</location>
        <topology evidence="1">Single-pass membrane protein</topology>
    </subcellularLocation>
</comment>
<evidence type="ECO:0000313" key="7">
    <source>
        <dbReference type="EMBL" id="CAH1776386.1"/>
    </source>
</evidence>
<evidence type="ECO:0000256" key="6">
    <source>
        <dbReference type="ARBA" id="ARBA00023180"/>
    </source>
</evidence>
<dbReference type="InterPro" id="IPR002889">
    <property type="entry name" value="WSC_carb-bd"/>
</dbReference>
<evidence type="ECO:0000256" key="3">
    <source>
        <dbReference type="ARBA" id="ARBA00022729"/>
    </source>
</evidence>
<dbReference type="SMART" id="SM00321">
    <property type="entry name" value="WSC"/>
    <property type="match status" value="1"/>
</dbReference>
<dbReference type="Proteomes" id="UP000749559">
    <property type="component" value="Unassembled WGS sequence"/>
</dbReference>
<dbReference type="PANTHER" id="PTHR24269">
    <property type="entry name" value="KREMEN PROTEIN"/>
    <property type="match status" value="1"/>
</dbReference>
<accession>A0A8J1TG27</accession>
<proteinExistence type="predicted"/>
<sequence>TMKTIWIWVSTFCIICWRIITGSSEIYKYHGNIHADLGENTFAPTIGVCAIYFLMQRNQSTNTCFHYNSLNECYFLDPPGGLMRAAENAGYDLYCTPDINIATYLYLGCYKDSGDRDLPHHVGTTDLTPEVCIDTCRNLNQGYLYAGVQSTTQCFCGTSYGKHGTSTGCNRQCPGDSRQICGGTWANNIYAI</sequence>
<gene>
    <name evidence="7" type="ORF">OFUS_LOCUS3565</name>
</gene>
<evidence type="ECO:0000256" key="4">
    <source>
        <dbReference type="ARBA" id="ARBA00022989"/>
    </source>
</evidence>
<name>A0A8J1TG27_OWEFU</name>
<evidence type="ECO:0000313" key="8">
    <source>
        <dbReference type="Proteomes" id="UP000749559"/>
    </source>
</evidence>
<protein>
    <submittedName>
        <fullName evidence="7">Uncharacterized protein</fullName>
    </submittedName>
</protein>
<reference evidence="7" key="1">
    <citation type="submission" date="2022-03" db="EMBL/GenBank/DDBJ databases">
        <authorList>
            <person name="Martin C."/>
        </authorList>
    </citation>
    <scope>NUCLEOTIDE SEQUENCE</scope>
</reference>
<dbReference type="OrthoDB" id="6132789at2759"/>
<evidence type="ECO:0000256" key="1">
    <source>
        <dbReference type="ARBA" id="ARBA00004167"/>
    </source>
</evidence>
<keyword evidence="4" id="KW-1133">Transmembrane helix</keyword>
<keyword evidence="3" id="KW-0732">Signal</keyword>
<dbReference type="InterPro" id="IPR051836">
    <property type="entry name" value="Kremen_rcpt"/>
</dbReference>
<dbReference type="Pfam" id="PF01822">
    <property type="entry name" value="WSC"/>
    <property type="match status" value="1"/>
</dbReference>
<keyword evidence="8" id="KW-1185">Reference proteome</keyword>
<evidence type="ECO:0000256" key="2">
    <source>
        <dbReference type="ARBA" id="ARBA00022692"/>
    </source>
</evidence>
<organism evidence="7 8">
    <name type="scientific">Owenia fusiformis</name>
    <name type="common">Polychaete worm</name>
    <dbReference type="NCBI Taxonomy" id="6347"/>
    <lineage>
        <taxon>Eukaryota</taxon>
        <taxon>Metazoa</taxon>
        <taxon>Spiralia</taxon>
        <taxon>Lophotrochozoa</taxon>
        <taxon>Annelida</taxon>
        <taxon>Polychaeta</taxon>
        <taxon>Sedentaria</taxon>
        <taxon>Canalipalpata</taxon>
        <taxon>Sabellida</taxon>
        <taxon>Oweniida</taxon>
        <taxon>Oweniidae</taxon>
        <taxon>Owenia</taxon>
    </lineage>
</organism>
<comment type="caution">
    <text evidence="7">The sequence shown here is derived from an EMBL/GenBank/DDBJ whole genome shotgun (WGS) entry which is preliminary data.</text>
</comment>